<feature type="region of interest" description="Disordered" evidence="1">
    <location>
        <begin position="40"/>
        <end position="61"/>
    </location>
</feature>
<keyword evidence="3" id="KW-1185">Reference proteome</keyword>
<organism evidence="2 3">
    <name type="scientific">Sphingomonas swuensis</name>
    <dbReference type="NCBI Taxonomy" id="977800"/>
    <lineage>
        <taxon>Bacteria</taxon>
        <taxon>Pseudomonadati</taxon>
        <taxon>Pseudomonadota</taxon>
        <taxon>Alphaproteobacteria</taxon>
        <taxon>Sphingomonadales</taxon>
        <taxon>Sphingomonadaceae</taxon>
        <taxon>Sphingomonas</taxon>
    </lineage>
</organism>
<proteinExistence type="predicted"/>
<protein>
    <submittedName>
        <fullName evidence="2">Uncharacterized protein</fullName>
    </submittedName>
</protein>
<name>A0ABP7SM58_9SPHN</name>
<dbReference type="EMBL" id="BAABBQ010000001">
    <property type="protein sequence ID" value="GAA4013530.1"/>
    <property type="molecule type" value="Genomic_DNA"/>
</dbReference>
<gene>
    <name evidence="2" type="ORF">GCM10022280_09780</name>
</gene>
<feature type="region of interest" description="Disordered" evidence="1">
    <location>
        <begin position="1"/>
        <end position="21"/>
    </location>
</feature>
<accession>A0ABP7SM58</accession>
<comment type="caution">
    <text evidence="2">The sequence shown here is derived from an EMBL/GenBank/DDBJ whole genome shotgun (WGS) entry which is preliminary data.</text>
</comment>
<evidence type="ECO:0000313" key="2">
    <source>
        <dbReference type="EMBL" id="GAA4013530.1"/>
    </source>
</evidence>
<reference evidence="3" key="1">
    <citation type="journal article" date="2019" name="Int. J. Syst. Evol. Microbiol.">
        <title>The Global Catalogue of Microorganisms (GCM) 10K type strain sequencing project: providing services to taxonomists for standard genome sequencing and annotation.</title>
        <authorList>
            <consortium name="The Broad Institute Genomics Platform"/>
            <consortium name="The Broad Institute Genome Sequencing Center for Infectious Disease"/>
            <person name="Wu L."/>
            <person name="Ma J."/>
        </authorList>
    </citation>
    <scope>NUCLEOTIDE SEQUENCE [LARGE SCALE GENOMIC DNA]</scope>
    <source>
        <strain evidence="3">JCM 17563</strain>
    </source>
</reference>
<sequence>MDMGVHQSWRDPLAPDIDPAGVGRDANGIFATNRRNPVSIKQDDSAFDGFTAGSINDCTSD</sequence>
<dbReference type="Proteomes" id="UP001500235">
    <property type="component" value="Unassembled WGS sequence"/>
</dbReference>
<evidence type="ECO:0000256" key="1">
    <source>
        <dbReference type="SAM" id="MobiDB-lite"/>
    </source>
</evidence>
<evidence type="ECO:0000313" key="3">
    <source>
        <dbReference type="Proteomes" id="UP001500235"/>
    </source>
</evidence>